<dbReference type="Gene3D" id="3.40.50.300">
    <property type="entry name" value="P-loop containing nucleotide triphosphate hydrolases"/>
    <property type="match status" value="1"/>
</dbReference>
<feature type="compositionally biased region" description="Low complexity" evidence="1">
    <location>
        <begin position="1"/>
        <end position="22"/>
    </location>
</feature>
<evidence type="ECO:0000313" key="5">
    <source>
        <dbReference type="Proteomes" id="UP001501710"/>
    </source>
</evidence>
<evidence type="ECO:0000259" key="3">
    <source>
        <dbReference type="Pfam" id="PF17863"/>
    </source>
</evidence>
<evidence type="ECO:0000256" key="1">
    <source>
        <dbReference type="SAM" id="MobiDB-lite"/>
    </source>
</evidence>
<proteinExistence type="predicted"/>
<dbReference type="Proteomes" id="UP001501710">
    <property type="component" value="Unassembled WGS sequence"/>
</dbReference>
<evidence type="ECO:0000313" key="4">
    <source>
        <dbReference type="EMBL" id="GAA4226717.1"/>
    </source>
</evidence>
<sequence>MIAARNLSRAAASPAAPRFNTATLARRPASSTPRNTIPAADSDKRADKRNGPNRSGSPGGNGLDMAATLTTSPYDQPRHAPNRSPQPRTYPQRTGTSDRVGSKRAQPGTKALVRETHMTIAATDIDEAAALLQNTLAEVKKVIVGQDHMVERMIVALLAQGHCLVEGVPGVAKTLAVDTLAHVVGGTFARLQFTPDLVPSDIVGTRIYHPSTEQFDVELGPVFVNFVLADEINRAPAKVQSALLEVMAEHQVSLGGNTYPLPTPFIVLATQNPIESEGVYPLPEAQRDRFLMKIDVHHPAAHEELQILQRMSVDPPAATQILNTHRLAGLQRAAEEVSVHELIADYIVRLVMATREPDQYRLPDLRGVIDIGASPRATLGLAATARALALLSGRDYVLPDDVRAVARDVIAHRLVLTFDALADGVDAADVVAQILAAVPPPRVVWNHGAAAVTTA</sequence>
<feature type="compositionally biased region" description="Basic and acidic residues" evidence="1">
    <location>
        <begin position="41"/>
        <end position="50"/>
    </location>
</feature>
<dbReference type="Pfam" id="PF07726">
    <property type="entry name" value="AAA_3"/>
    <property type="match status" value="1"/>
</dbReference>
<protein>
    <recommendedName>
        <fullName evidence="6">MoxR-like ATPase</fullName>
    </recommendedName>
</protein>
<organism evidence="4 5">
    <name type="scientific">Actinomadura meridiana</name>
    <dbReference type="NCBI Taxonomy" id="559626"/>
    <lineage>
        <taxon>Bacteria</taxon>
        <taxon>Bacillati</taxon>
        <taxon>Actinomycetota</taxon>
        <taxon>Actinomycetes</taxon>
        <taxon>Streptosporangiales</taxon>
        <taxon>Thermomonosporaceae</taxon>
        <taxon>Actinomadura</taxon>
    </lineage>
</organism>
<dbReference type="SUPFAM" id="SSF52540">
    <property type="entry name" value="P-loop containing nucleoside triphosphate hydrolases"/>
    <property type="match status" value="1"/>
</dbReference>
<keyword evidence="5" id="KW-1185">Reference proteome</keyword>
<dbReference type="PANTHER" id="PTHR42759">
    <property type="entry name" value="MOXR FAMILY PROTEIN"/>
    <property type="match status" value="1"/>
</dbReference>
<dbReference type="EMBL" id="BAABAS010000004">
    <property type="protein sequence ID" value="GAA4226717.1"/>
    <property type="molecule type" value="Genomic_DNA"/>
</dbReference>
<evidence type="ECO:0008006" key="6">
    <source>
        <dbReference type="Google" id="ProtNLM"/>
    </source>
</evidence>
<dbReference type="InterPro" id="IPR041628">
    <property type="entry name" value="ChlI/MoxR_AAA_lid"/>
</dbReference>
<feature type="domain" description="ATPase AAA-3" evidence="2">
    <location>
        <begin position="162"/>
        <end position="292"/>
    </location>
</feature>
<dbReference type="Pfam" id="PF17863">
    <property type="entry name" value="AAA_lid_2"/>
    <property type="match status" value="1"/>
</dbReference>
<name>A0ABP8BUJ5_9ACTN</name>
<dbReference type="CDD" id="cd00009">
    <property type="entry name" value="AAA"/>
    <property type="match status" value="1"/>
</dbReference>
<feature type="region of interest" description="Disordered" evidence="1">
    <location>
        <begin position="1"/>
        <end position="111"/>
    </location>
</feature>
<dbReference type="Gene3D" id="1.10.8.80">
    <property type="entry name" value="Magnesium chelatase subunit I, C-Terminal domain"/>
    <property type="match status" value="1"/>
</dbReference>
<dbReference type="InterPro" id="IPR027417">
    <property type="entry name" value="P-loop_NTPase"/>
</dbReference>
<comment type="caution">
    <text evidence="4">The sequence shown here is derived from an EMBL/GenBank/DDBJ whole genome shotgun (WGS) entry which is preliminary data.</text>
</comment>
<feature type="domain" description="ChlI/MoxR AAA lid" evidence="3">
    <location>
        <begin position="369"/>
        <end position="434"/>
    </location>
</feature>
<evidence type="ECO:0000259" key="2">
    <source>
        <dbReference type="Pfam" id="PF07726"/>
    </source>
</evidence>
<dbReference type="PANTHER" id="PTHR42759:SF1">
    <property type="entry name" value="MAGNESIUM-CHELATASE SUBUNIT CHLD"/>
    <property type="match status" value="1"/>
</dbReference>
<accession>A0ABP8BUJ5</accession>
<reference evidence="5" key="1">
    <citation type="journal article" date="2019" name="Int. J. Syst. Evol. Microbiol.">
        <title>The Global Catalogue of Microorganisms (GCM) 10K type strain sequencing project: providing services to taxonomists for standard genome sequencing and annotation.</title>
        <authorList>
            <consortium name="The Broad Institute Genomics Platform"/>
            <consortium name="The Broad Institute Genome Sequencing Center for Infectious Disease"/>
            <person name="Wu L."/>
            <person name="Ma J."/>
        </authorList>
    </citation>
    <scope>NUCLEOTIDE SEQUENCE [LARGE SCALE GENOMIC DNA]</scope>
    <source>
        <strain evidence="5">JCM 17440</strain>
    </source>
</reference>
<dbReference type="InterPro" id="IPR050764">
    <property type="entry name" value="CbbQ/NirQ/NorQ/GpvN"/>
</dbReference>
<gene>
    <name evidence="4" type="ORF">GCM10022254_12570</name>
</gene>
<dbReference type="InterPro" id="IPR011703">
    <property type="entry name" value="ATPase_AAA-3"/>
</dbReference>
<feature type="compositionally biased region" description="Polar residues" evidence="1">
    <location>
        <begin position="83"/>
        <end position="99"/>
    </location>
</feature>